<evidence type="ECO:0000256" key="1">
    <source>
        <dbReference type="SAM" id="MobiDB-lite"/>
    </source>
</evidence>
<evidence type="ECO:0000313" key="2">
    <source>
        <dbReference type="EMBL" id="CAG8796729.1"/>
    </source>
</evidence>
<protein>
    <submittedName>
        <fullName evidence="2">27964_t:CDS:1</fullName>
    </submittedName>
</protein>
<feature type="non-terminal residue" evidence="2">
    <location>
        <position position="1"/>
    </location>
</feature>
<sequence length="155" mass="17672">MPGSTNLKQRSKKVSEAKDNNTSYDKAVKNNDTMGIIKRLQAATKKYDNNTDLKDYDDDNLFAHKADEIELNDDEKQLKEVNKNNDIGGLSEDEIEIQYCILELCGKAKGLKEVLKERELWPEKGLRLKEVQELMSQQPDFLAQKGQLEEIIVAA</sequence>
<proteinExistence type="predicted"/>
<name>A0ABN7VSR5_GIGMA</name>
<accession>A0ABN7VSR5</accession>
<gene>
    <name evidence="2" type="ORF">GMARGA_LOCUS22256</name>
</gene>
<reference evidence="2 3" key="1">
    <citation type="submission" date="2021-06" db="EMBL/GenBank/DDBJ databases">
        <authorList>
            <person name="Kallberg Y."/>
            <person name="Tangrot J."/>
            <person name="Rosling A."/>
        </authorList>
    </citation>
    <scope>NUCLEOTIDE SEQUENCE [LARGE SCALE GENOMIC DNA]</scope>
    <source>
        <strain evidence="2 3">120-4 pot B 10/14</strain>
    </source>
</reference>
<feature type="non-terminal residue" evidence="2">
    <location>
        <position position="155"/>
    </location>
</feature>
<keyword evidence="3" id="KW-1185">Reference proteome</keyword>
<feature type="region of interest" description="Disordered" evidence="1">
    <location>
        <begin position="1"/>
        <end position="28"/>
    </location>
</feature>
<comment type="caution">
    <text evidence="2">The sequence shown here is derived from an EMBL/GenBank/DDBJ whole genome shotgun (WGS) entry which is preliminary data.</text>
</comment>
<organism evidence="2 3">
    <name type="scientific">Gigaspora margarita</name>
    <dbReference type="NCBI Taxonomy" id="4874"/>
    <lineage>
        <taxon>Eukaryota</taxon>
        <taxon>Fungi</taxon>
        <taxon>Fungi incertae sedis</taxon>
        <taxon>Mucoromycota</taxon>
        <taxon>Glomeromycotina</taxon>
        <taxon>Glomeromycetes</taxon>
        <taxon>Diversisporales</taxon>
        <taxon>Gigasporaceae</taxon>
        <taxon>Gigaspora</taxon>
    </lineage>
</organism>
<evidence type="ECO:0000313" key="3">
    <source>
        <dbReference type="Proteomes" id="UP000789901"/>
    </source>
</evidence>
<dbReference type="EMBL" id="CAJVQB010021305">
    <property type="protein sequence ID" value="CAG8796729.1"/>
    <property type="molecule type" value="Genomic_DNA"/>
</dbReference>
<dbReference type="Proteomes" id="UP000789901">
    <property type="component" value="Unassembled WGS sequence"/>
</dbReference>